<name>A0A558B6C6_9PSEU</name>
<dbReference type="Proteomes" id="UP000320011">
    <property type="component" value="Unassembled WGS sequence"/>
</dbReference>
<accession>A0A558B6C6</accession>
<dbReference type="InterPro" id="IPR041280">
    <property type="entry name" value="Big_10"/>
</dbReference>
<dbReference type="EMBL" id="VJWX01000377">
    <property type="protein sequence ID" value="TVT32058.1"/>
    <property type="molecule type" value="Genomic_DNA"/>
</dbReference>
<feature type="signal peptide" evidence="1">
    <location>
        <begin position="1"/>
        <end position="30"/>
    </location>
</feature>
<proteinExistence type="predicted"/>
<evidence type="ECO:0000259" key="2">
    <source>
        <dbReference type="Pfam" id="PF17964"/>
    </source>
</evidence>
<dbReference type="Pfam" id="PF17964">
    <property type="entry name" value="Big_10"/>
    <property type="match status" value="1"/>
</dbReference>
<dbReference type="PROSITE" id="PS51257">
    <property type="entry name" value="PROKAR_LIPOPROTEIN"/>
    <property type="match status" value="1"/>
</dbReference>
<dbReference type="Gene3D" id="2.60.40.3780">
    <property type="match status" value="1"/>
</dbReference>
<dbReference type="AlphaFoldDB" id="A0A558B6C6"/>
<sequence>MPVRPTVTRQRPWGVAVVAALASVTLLAGACSSSPDSTAPPSIATGTAAAAAAAQVSIDGSGSTDFNPRTPIVVKVNGGKLTTVTVTNAAKGNAVKGALAADGSNWTSSEPLGYGTAYTVVAEAAGADGKPVEQKATVKTLT</sequence>
<gene>
    <name evidence="3" type="ORF">FNH05_27915</name>
</gene>
<reference evidence="3 4" key="1">
    <citation type="submission" date="2019-07" db="EMBL/GenBank/DDBJ databases">
        <authorList>
            <person name="Duangmal K."/>
            <person name="Teo W.F.A."/>
        </authorList>
    </citation>
    <scope>NUCLEOTIDE SEQUENCE [LARGE SCALE GENOMIC DNA]</scope>
    <source>
        <strain evidence="3 4">TBRC 6029</strain>
    </source>
</reference>
<evidence type="ECO:0000256" key="1">
    <source>
        <dbReference type="SAM" id="SignalP"/>
    </source>
</evidence>
<evidence type="ECO:0000313" key="4">
    <source>
        <dbReference type="Proteomes" id="UP000320011"/>
    </source>
</evidence>
<protein>
    <recommendedName>
        <fullName evidence="2">Bacterial Ig domain-containing protein</fullName>
    </recommendedName>
</protein>
<organism evidence="3 4">
    <name type="scientific">Amycolatopsis rhizosphaerae</name>
    <dbReference type="NCBI Taxonomy" id="2053003"/>
    <lineage>
        <taxon>Bacteria</taxon>
        <taxon>Bacillati</taxon>
        <taxon>Actinomycetota</taxon>
        <taxon>Actinomycetes</taxon>
        <taxon>Pseudonocardiales</taxon>
        <taxon>Pseudonocardiaceae</taxon>
        <taxon>Amycolatopsis</taxon>
    </lineage>
</organism>
<feature type="chain" id="PRO_5022138428" description="Bacterial Ig domain-containing protein" evidence="1">
    <location>
        <begin position="31"/>
        <end position="142"/>
    </location>
</feature>
<reference evidence="3 4" key="2">
    <citation type="submission" date="2019-08" db="EMBL/GenBank/DDBJ databases">
        <title>Amycolatopsis acidicola sp. nov., isolated from peat swamp forest soil.</title>
        <authorList>
            <person name="Srisuk N."/>
        </authorList>
    </citation>
    <scope>NUCLEOTIDE SEQUENCE [LARGE SCALE GENOMIC DNA]</scope>
    <source>
        <strain evidence="3 4">TBRC 6029</strain>
    </source>
</reference>
<keyword evidence="4" id="KW-1185">Reference proteome</keyword>
<keyword evidence="1" id="KW-0732">Signal</keyword>
<feature type="domain" description="Bacterial Ig" evidence="2">
    <location>
        <begin position="64"/>
        <end position="141"/>
    </location>
</feature>
<evidence type="ECO:0000313" key="3">
    <source>
        <dbReference type="EMBL" id="TVT32058.1"/>
    </source>
</evidence>
<comment type="caution">
    <text evidence="3">The sequence shown here is derived from an EMBL/GenBank/DDBJ whole genome shotgun (WGS) entry which is preliminary data.</text>
</comment>
<feature type="non-terminal residue" evidence="3">
    <location>
        <position position="142"/>
    </location>
</feature>
<dbReference type="RefSeq" id="WP_246127981.1">
    <property type="nucleotide sequence ID" value="NZ_VJWX01000377.1"/>
</dbReference>